<dbReference type="EMBL" id="QGDO01000002">
    <property type="protein sequence ID" value="PWJ42950.1"/>
    <property type="molecule type" value="Genomic_DNA"/>
</dbReference>
<sequence length="290" mass="33405">MKLSEKILARHLASVEQLELLVNQLLDGMQFGLQWNNQKGTGMEFSQYRTYMAGDDPRNLDWKVLARTGNYLIKESELEARIPVQVILDNSRSMLYAEEGISKFDKARLLAALAGNIVAKQGDGFKLSAFSPTSQVISQTVEKRGDIPFLYDFLTKLAPIQSWLSYKESLHAFEFLQKRSLILFFTDFYQEDENMYELLRYWRSMGHQVICLHLLGEKEKTLDFKTGNTLVDLESGKKILIGGKENKTQYQKAFRTWQAQLQEQFLQSGISYMEVLLDADEGSVLRKLLM</sequence>
<dbReference type="PANTHER" id="PTHR33608">
    <property type="entry name" value="BLL2464 PROTEIN"/>
    <property type="match status" value="1"/>
</dbReference>
<organism evidence="2 3">
    <name type="scientific">Sediminitomix flava</name>
    <dbReference type="NCBI Taxonomy" id="379075"/>
    <lineage>
        <taxon>Bacteria</taxon>
        <taxon>Pseudomonadati</taxon>
        <taxon>Bacteroidota</taxon>
        <taxon>Cytophagia</taxon>
        <taxon>Cytophagales</taxon>
        <taxon>Flammeovirgaceae</taxon>
        <taxon>Sediminitomix</taxon>
    </lineage>
</organism>
<dbReference type="AlphaFoldDB" id="A0A315ZCA3"/>
<dbReference type="Pfam" id="PF01882">
    <property type="entry name" value="DUF58"/>
    <property type="match status" value="1"/>
</dbReference>
<keyword evidence="3" id="KW-1185">Reference proteome</keyword>
<feature type="domain" description="DUF58" evidence="1">
    <location>
        <begin position="47"/>
        <end position="255"/>
    </location>
</feature>
<reference evidence="2 3" key="1">
    <citation type="submission" date="2018-03" db="EMBL/GenBank/DDBJ databases">
        <title>Genomic Encyclopedia of Archaeal and Bacterial Type Strains, Phase II (KMG-II): from individual species to whole genera.</title>
        <authorList>
            <person name="Goeker M."/>
        </authorList>
    </citation>
    <scope>NUCLEOTIDE SEQUENCE [LARGE SCALE GENOMIC DNA]</scope>
    <source>
        <strain evidence="2 3">DSM 28229</strain>
    </source>
</reference>
<dbReference type="RefSeq" id="WP_109617081.1">
    <property type="nucleotide sequence ID" value="NZ_QGDO01000002.1"/>
</dbReference>
<dbReference type="InterPro" id="IPR036465">
    <property type="entry name" value="vWFA_dom_sf"/>
</dbReference>
<dbReference type="PANTHER" id="PTHR33608:SF7">
    <property type="entry name" value="DUF58 DOMAIN-CONTAINING PROTEIN"/>
    <property type="match status" value="1"/>
</dbReference>
<dbReference type="Proteomes" id="UP000245535">
    <property type="component" value="Unassembled WGS sequence"/>
</dbReference>
<proteinExistence type="predicted"/>
<dbReference type="OrthoDB" id="9776116at2"/>
<dbReference type="InterPro" id="IPR002881">
    <property type="entry name" value="DUF58"/>
</dbReference>
<evidence type="ECO:0000313" key="2">
    <source>
        <dbReference type="EMBL" id="PWJ42950.1"/>
    </source>
</evidence>
<name>A0A315ZCA3_SEDFL</name>
<protein>
    <submittedName>
        <fullName evidence="2">Uncharacterized protein DUF58</fullName>
    </submittedName>
</protein>
<accession>A0A315ZCA3</accession>
<comment type="caution">
    <text evidence="2">The sequence shown here is derived from an EMBL/GenBank/DDBJ whole genome shotgun (WGS) entry which is preliminary data.</text>
</comment>
<gene>
    <name evidence="2" type="ORF">BC781_102497</name>
</gene>
<evidence type="ECO:0000259" key="1">
    <source>
        <dbReference type="Pfam" id="PF01882"/>
    </source>
</evidence>
<evidence type="ECO:0000313" key="3">
    <source>
        <dbReference type="Proteomes" id="UP000245535"/>
    </source>
</evidence>
<dbReference type="SUPFAM" id="SSF53300">
    <property type="entry name" value="vWA-like"/>
    <property type="match status" value="1"/>
</dbReference>